<dbReference type="OrthoDB" id="277961at2759"/>
<dbReference type="GO" id="GO:0006364">
    <property type="term" value="P:rRNA processing"/>
    <property type="evidence" value="ECO:0007669"/>
    <property type="project" value="UniProtKB-UniRule"/>
</dbReference>
<evidence type="ECO:0000256" key="1">
    <source>
        <dbReference type="ARBA" id="ARBA00004090"/>
    </source>
</evidence>
<comment type="function">
    <text evidence="1 8">Involved in nucleolar integrity and required for processing of the pre-rRNA for the 60S ribosome subunit.</text>
</comment>
<dbReference type="GO" id="GO:0005730">
    <property type="term" value="C:nucleolus"/>
    <property type="evidence" value="ECO:0007669"/>
    <property type="project" value="UniProtKB-SubCell"/>
</dbReference>
<dbReference type="Pfam" id="PF03879">
    <property type="entry name" value="Cgr1"/>
    <property type="match status" value="1"/>
</dbReference>
<keyword evidence="4 8" id="KW-0690">Ribosome biogenesis</keyword>
<evidence type="ECO:0000256" key="6">
    <source>
        <dbReference type="ARBA" id="ARBA00023054"/>
    </source>
</evidence>
<comment type="similarity">
    <text evidence="3 8">Belongs to the CGR1 family.</text>
</comment>
<keyword evidence="7 8" id="KW-0539">Nucleus</keyword>
<gene>
    <name evidence="10" type="ORF">PNOK_0223900</name>
</gene>
<evidence type="ECO:0000256" key="3">
    <source>
        <dbReference type="ARBA" id="ARBA00007869"/>
    </source>
</evidence>
<feature type="coiled-coil region" evidence="8">
    <location>
        <begin position="45"/>
        <end position="100"/>
    </location>
</feature>
<accession>A0A286URU9</accession>
<feature type="region of interest" description="Disordered" evidence="9">
    <location>
        <begin position="100"/>
        <end position="121"/>
    </location>
</feature>
<name>A0A286URU9_9AGAM</name>
<feature type="compositionally biased region" description="Basic residues" evidence="9">
    <location>
        <begin position="105"/>
        <end position="121"/>
    </location>
</feature>
<evidence type="ECO:0000256" key="8">
    <source>
        <dbReference type="RuleBase" id="RU363084"/>
    </source>
</evidence>
<dbReference type="Proteomes" id="UP000217199">
    <property type="component" value="Unassembled WGS sequence"/>
</dbReference>
<organism evidence="10 11">
    <name type="scientific">Pyrrhoderma noxium</name>
    <dbReference type="NCBI Taxonomy" id="2282107"/>
    <lineage>
        <taxon>Eukaryota</taxon>
        <taxon>Fungi</taxon>
        <taxon>Dikarya</taxon>
        <taxon>Basidiomycota</taxon>
        <taxon>Agaricomycotina</taxon>
        <taxon>Agaricomycetes</taxon>
        <taxon>Hymenochaetales</taxon>
        <taxon>Hymenochaetaceae</taxon>
        <taxon>Pyrrhoderma</taxon>
    </lineage>
</organism>
<proteinExistence type="inferred from homology"/>
<evidence type="ECO:0000256" key="4">
    <source>
        <dbReference type="ARBA" id="ARBA00022517"/>
    </source>
</evidence>
<dbReference type="AlphaFoldDB" id="A0A286URU9"/>
<feature type="region of interest" description="Disordered" evidence="9">
    <location>
        <begin position="1"/>
        <end position="44"/>
    </location>
</feature>
<evidence type="ECO:0000256" key="2">
    <source>
        <dbReference type="ARBA" id="ARBA00004604"/>
    </source>
</evidence>
<dbReference type="InterPro" id="IPR005579">
    <property type="entry name" value="Cgr1-like"/>
</dbReference>
<keyword evidence="6 8" id="KW-0175">Coiled coil</keyword>
<keyword evidence="11" id="KW-1185">Reference proteome</keyword>
<evidence type="ECO:0000256" key="7">
    <source>
        <dbReference type="ARBA" id="ARBA00023242"/>
    </source>
</evidence>
<protein>
    <recommendedName>
        <fullName evidence="8">rRNA-processing protein</fullName>
    </recommendedName>
</protein>
<comment type="caution">
    <text evidence="10">The sequence shown here is derived from an EMBL/GenBank/DDBJ whole genome shotgun (WGS) entry which is preliminary data.</text>
</comment>
<comment type="subcellular location">
    <subcellularLocation>
        <location evidence="2 8">Nucleus</location>
        <location evidence="2 8">Nucleolus</location>
    </subcellularLocation>
</comment>
<evidence type="ECO:0000313" key="10">
    <source>
        <dbReference type="EMBL" id="PAV22282.1"/>
    </source>
</evidence>
<dbReference type="EMBL" id="NBII01000002">
    <property type="protein sequence ID" value="PAV22282.1"/>
    <property type="molecule type" value="Genomic_DNA"/>
</dbReference>
<dbReference type="InParanoid" id="A0A286URU9"/>
<evidence type="ECO:0000256" key="9">
    <source>
        <dbReference type="SAM" id="MobiDB-lite"/>
    </source>
</evidence>
<sequence>MSPVQSIEPLALAPSAAGRESGKSWKSQKSASKRSHFQPNLKTTKWEARMEKDKAAAAMKKLERELKEEKQAELKRRREVTMERKKIAEEKQRLEEAKALMGARKAARMRRKAGRTKKINQ</sequence>
<evidence type="ECO:0000256" key="5">
    <source>
        <dbReference type="ARBA" id="ARBA00022552"/>
    </source>
</evidence>
<evidence type="ECO:0000313" key="11">
    <source>
        <dbReference type="Proteomes" id="UP000217199"/>
    </source>
</evidence>
<keyword evidence="5 8" id="KW-0698">rRNA processing</keyword>
<reference evidence="10 11" key="1">
    <citation type="journal article" date="2017" name="Mol. Ecol.">
        <title>Comparative and population genomic landscape of Phellinus noxius: A hypervariable fungus causing root rot in trees.</title>
        <authorList>
            <person name="Chung C.L."/>
            <person name="Lee T.J."/>
            <person name="Akiba M."/>
            <person name="Lee H.H."/>
            <person name="Kuo T.H."/>
            <person name="Liu D."/>
            <person name="Ke H.M."/>
            <person name="Yokoi T."/>
            <person name="Roa M.B."/>
            <person name="Lu M.J."/>
            <person name="Chang Y.Y."/>
            <person name="Ann P.J."/>
            <person name="Tsai J.N."/>
            <person name="Chen C.Y."/>
            <person name="Tzean S.S."/>
            <person name="Ota Y."/>
            <person name="Hattori T."/>
            <person name="Sahashi N."/>
            <person name="Liou R.F."/>
            <person name="Kikuchi T."/>
            <person name="Tsai I.J."/>
        </authorList>
    </citation>
    <scope>NUCLEOTIDE SEQUENCE [LARGE SCALE GENOMIC DNA]</scope>
    <source>
        <strain evidence="10 11">FFPRI411160</strain>
    </source>
</reference>